<feature type="region of interest" description="Disordered" evidence="1">
    <location>
        <begin position="46"/>
        <end position="66"/>
    </location>
</feature>
<protein>
    <submittedName>
        <fullName evidence="2">Uncharacterized protein</fullName>
    </submittedName>
</protein>
<accession>A0A7Y6UBQ3</accession>
<dbReference type="RefSeq" id="WP_176350891.1">
    <property type="nucleotide sequence ID" value="NZ_JABWDJ010000445.1"/>
</dbReference>
<reference evidence="2 3" key="2">
    <citation type="submission" date="2020-07" db="EMBL/GenBank/DDBJ databases">
        <title>Bacterial metabolism rescues the inhibition of intestinal drug absorption by food and drug additives.</title>
        <authorList>
            <person name="Zou L."/>
            <person name="Spanogiannopoulos P."/>
            <person name="Chien H.-C."/>
            <person name="Pieper L.M."/>
            <person name="Cai W."/>
            <person name="Khuri N."/>
            <person name="Pottel J."/>
            <person name="Vora B."/>
            <person name="Ni Z."/>
            <person name="Tsakalozou E."/>
            <person name="Zhang W."/>
            <person name="Shoichet B.K."/>
            <person name="Giacomini K.M."/>
            <person name="Turnbaugh P.J."/>
        </authorList>
    </citation>
    <scope>NUCLEOTIDE SEQUENCE [LARGE SCALE GENOMIC DNA]</scope>
    <source>
        <strain evidence="2 3">B33</strain>
    </source>
</reference>
<comment type="caution">
    <text evidence="2">The sequence shown here is derived from an EMBL/GenBank/DDBJ whole genome shotgun (WGS) entry which is preliminary data.</text>
</comment>
<reference evidence="2 3" key="1">
    <citation type="submission" date="2020-04" db="EMBL/GenBank/DDBJ databases">
        <authorList>
            <person name="Pieper L."/>
        </authorList>
    </citation>
    <scope>NUCLEOTIDE SEQUENCE [LARGE SCALE GENOMIC DNA]</scope>
    <source>
        <strain evidence="2 3">B33</strain>
    </source>
</reference>
<organism evidence="2 3">
    <name type="scientific">Phocaeicola vulgatus</name>
    <name type="common">Bacteroides vulgatus</name>
    <dbReference type="NCBI Taxonomy" id="821"/>
    <lineage>
        <taxon>Bacteria</taxon>
        <taxon>Pseudomonadati</taxon>
        <taxon>Bacteroidota</taxon>
        <taxon>Bacteroidia</taxon>
        <taxon>Bacteroidales</taxon>
        <taxon>Bacteroidaceae</taxon>
        <taxon>Phocaeicola</taxon>
    </lineage>
</organism>
<dbReference type="EMBL" id="JABWDJ010000445">
    <property type="protein sequence ID" value="NVB76406.1"/>
    <property type="molecule type" value="Genomic_DNA"/>
</dbReference>
<gene>
    <name evidence="2" type="ORF">HUV05_23515</name>
</gene>
<evidence type="ECO:0000256" key="1">
    <source>
        <dbReference type="SAM" id="MobiDB-lite"/>
    </source>
</evidence>
<evidence type="ECO:0000313" key="2">
    <source>
        <dbReference type="EMBL" id="NVB76406.1"/>
    </source>
</evidence>
<dbReference type="AlphaFoldDB" id="A0A7Y6UBQ3"/>
<dbReference type="Proteomes" id="UP000524321">
    <property type="component" value="Unassembled WGS sequence"/>
</dbReference>
<name>A0A7Y6UBQ3_PHOVU</name>
<sequence>MKQRIFKQLLPLWTNGYLTCSAEAARWMFPARLLKNGWVAAGTGGWGAGTGGSRVRTGSGRAGGGG</sequence>
<feature type="non-terminal residue" evidence="2">
    <location>
        <position position="66"/>
    </location>
</feature>
<evidence type="ECO:0000313" key="3">
    <source>
        <dbReference type="Proteomes" id="UP000524321"/>
    </source>
</evidence>
<proteinExistence type="predicted"/>